<proteinExistence type="predicted"/>
<dbReference type="InterPro" id="IPR001841">
    <property type="entry name" value="Znf_RING"/>
</dbReference>
<dbReference type="Proteomes" id="UP000036681">
    <property type="component" value="Unplaced"/>
</dbReference>
<dbReference type="InterPro" id="IPR013083">
    <property type="entry name" value="Znf_RING/FYVE/PHD"/>
</dbReference>
<reference evidence="7" key="1">
    <citation type="submission" date="2023-03" db="UniProtKB">
        <authorList>
            <consortium name="WormBaseParasite"/>
        </authorList>
    </citation>
    <scope>IDENTIFICATION</scope>
</reference>
<evidence type="ECO:0000256" key="1">
    <source>
        <dbReference type="ARBA" id="ARBA00022771"/>
    </source>
</evidence>
<name>A0A9J2PEA5_ASCLU</name>
<feature type="domain" description="RING-type" evidence="5">
    <location>
        <begin position="605"/>
        <end position="649"/>
    </location>
</feature>
<protein>
    <submittedName>
        <fullName evidence="7">RING-type domain-containing protein</fullName>
    </submittedName>
</protein>
<dbReference type="Pfam" id="PF13639">
    <property type="entry name" value="zf-RING_2"/>
    <property type="match status" value="1"/>
</dbReference>
<dbReference type="SUPFAM" id="SSF57850">
    <property type="entry name" value="RING/U-box"/>
    <property type="match status" value="1"/>
</dbReference>
<organism evidence="6 7">
    <name type="scientific">Ascaris lumbricoides</name>
    <name type="common">Giant roundworm</name>
    <dbReference type="NCBI Taxonomy" id="6252"/>
    <lineage>
        <taxon>Eukaryota</taxon>
        <taxon>Metazoa</taxon>
        <taxon>Ecdysozoa</taxon>
        <taxon>Nematoda</taxon>
        <taxon>Chromadorea</taxon>
        <taxon>Rhabditida</taxon>
        <taxon>Spirurina</taxon>
        <taxon>Ascaridomorpha</taxon>
        <taxon>Ascaridoidea</taxon>
        <taxon>Ascarididae</taxon>
        <taxon>Ascaris</taxon>
    </lineage>
</organism>
<dbReference type="Gene3D" id="3.30.40.10">
    <property type="entry name" value="Zinc/RING finger domain, C3HC4 (zinc finger)"/>
    <property type="match status" value="1"/>
</dbReference>
<keyword evidence="1 3" id="KW-0863">Zinc-finger</keyword>
<keyword evidence="1 3" id="KW-0479">Metal-binding</keyword>
<evidence type="ECO:0000256" key="4">
    <source>
        <dbReference type="SAM" id="Coils"/>
    </source>
</evidence>
<dbReference type="PROSITE" id="PS50089">
    <property type="entry name" value="ZF_RING_2"/>
    <property type="match status" value="1"/>
</dbReference>
<evidence type="ECO:0000259" key="5">
    <source>
        <dbReference type="PROSITE" id="PS50089"/>
    </source>
</evidence>
<evidence type="ECO:0000313" key="6">
    <source>
        <dbReference type="Proteomes" id="UP000036681"/>
    </source>
</evidence>
<accession>A0A9J2PEA5</accession>
<sequence length="666" mass="74920">MCSSSGHQVPLIPTDNENGPGLVYLECKFYLVNTIYVELKYIGKQAFLRIRFFHNKEITDVFAVVPLEKLDDLSSKKYDNSHIYRNTTDDDISLLYCDEFPVVSSNNNDEQKIDDILPVVKDIFREFLHNIGSNISSIEQLTEFLTTVEISDYDEKILNDLVKRGYLQQLIERSELFDVFDDDGRISLTSKRDGGVGALRKPNIFQNLLRSSNNPPDNLNACVMDNSPGIIFREVPNSSLCPFVRESIANGQMPDTRPSSADANRTMMNYTTWGGNPLVHGIVQNVVGYRDPNVDRLRHQLAERDNELARLKDHSEALFIQMKKVMMEKDALEKRLLEAEAKLRQKDDCLQRETEQTRSSVERERKLEREVTDLRAENATYKGIVIAERSRLKRAYKELLELRLGKAKTLAKRRIEQAKSGVAHAEMLQKRCPVNEIKKHMQEVIKQWQQIGDDYEGWLSNLDKLADAQKVLIDEDNDFDELPLLTPPNHIPGAPSVPYSLITWCSGTNAAVSLDCAKNGDAATSNVNAPPPGFEGNAVRGGRYGAIGQPKVSHLGAFGDGHRIRKLALLRPPPSIPLENASSVAPWASSHNESPRVISMDNHECKICLNPTVSGVHLLKCPNPGCNEPFHRDCVIGWVKSDNTCPNCRGLWRDPMEFPTLSAASS</sequence>
<evidence type="ECO:0000256" key="2">
    <source>
        <dbReference type="ARBA" id="ARBA00022833"/>
    </source>
</evidence>
<evidence type="ECO:0000256" key="3">
    <source>
        <dbReference type="PROSITE-ProRule" id="PRU00175"/>
    </source>
</evidence>
<evidence type="ECO:0000313" key="7">
    <source>
        <dbReference type="WBParaSite" id="ALUE_0000824201-mRNA-1"/>
    </source>
</evidence>
<keyword evidence="4" id="KW-0175">Coiled coil</keyword>
<feature type="coiled-coil region" evidence="4">
    <location>
        <begin position="294"/>
        <end position="349"/>
    </location>
</feature>
<dbReference type="WBParaSite" id="ALUE_0000824201-mRNA-1">
    <property type="protein sequence ID" value="ALUE_0000824201-mRNA-1"/>
    <property type="gene ID" value="ALUE_0000824201"/>
</dbReference>
<dbReference type="GO" id="GO:0008270">
    <property type="term" value="F:zinc ion binding"/>
    <property type="evidence" value="ECO:0007669"/>
    <property type="project" value="UniProtKB-KW"/>
</dbReference>
<keyword evidence="6" id="KW-1185">Reference proteome</keyword>
<dbReference type="AlphaFoldDB" id="A0A9J2PEA5"/>
<keyword evidence="2" id="KW-0862">Zinc</keyword>